<dbReference type="Pfam" id="PF08534">
    <property type="entry name" value="Redoxin"/>
    <property type="match status" value="1"/>
</dbReference>
<evidence type="ECO:0000256" key="4">
    <source>
        <dbReference type="ARBA" id="ARBA00023284"/>
    </source>
</evidence>
<dbReference type="PROSITE" id="PS51257">
    <property type="entry name" value="PROKAR_LIPOPROTEIN"/>
    <property type="match status" value="1"/>
</dbReference>
<reference evidence="6 7" key="1">
    <citation type="submission" date="2022-09" db="EMBL/GenBank/DDBJ databases">
        <title>Genome sequencing of Flavivirga sp. MEBiC05379.</title>
        <authorList>
            <person name="Oh H.-M."/>
            <person name="Kwon K.K."/>
            <person name="Park M.J."/>
            <person name="Yang S.-H."/>
        </authorList>
    </citation>
    <scope>NUCLEOTIDE SEQUENCE [LARGE SCALE GENOMIC DNA]</scope>
    <source>
        <strain evidence="6 7">MEBiC05379</strain>
    </source>
</reference>
<dbReference type="Gene3D" id="3.40.30.10">
    <property type="entry name" value="Glutaredoxin"/>
    <property type="match status" value="1"/>
</dbReference>
<evidence type="ECO:0000256" key="2">
    <source>
        <dbReference type="ARBA" id="ARBA00022748"/>
    </source>
</evidence>
<keyword evidence="2" id="KW-0201">Cytochrome c-type biogenesis</keyword>
<dbReference type="InterPro" id="IPR050553">
    <property type="entry name" value="Thioredoxin_ResA/DsbE_sf"/>
</dbReference>
<sequence>MKIFKTFFFGIILLLFIGCKGEESKEVTITGKIKGELPEKVEYTLPSEGAFIYEFKKSVKPDSLGQFSIKMELQETAFVKLMIREKLNITIVAEPHKNYEVNFDLTKEDSPPKYEIHCETKSAQHLYNKLPNPSHIQVAARPFFKDSVASLIKSKIDDLKTKDLSKFNDLLAKDSISQSMYDFIKLDRDYYYSGIQGTVAFIKFLQNERQEGLFTEDIKQMWEETFKNNLLTRPDFQKTLWGNALAENYLFYKGYEEVSFDIDEFKKLNTNTFYTKKVFQDAEKYLENHILESFKAVYLYTELFQKNYQKEFVSIYENFKTYYPKSVYIQYLEPMIAPVITFNDKAKQPFSKDVNFVSNHENMNNFDDVLSHFRGKKLYVDVWATWCGPCKKEFKHKDNLHKVLKEKDVELLYISIDREEKKQQWKDMIKFYNLEGNHIITNKKLSENLREIYGKSGSLSIPWYILVDENGAIVKKHAVRPSKLEKLKEELTLLN</sequence>
<evidence type="ECO:0000259" key="5">
    <source>
        <dbReference type="PROSITE" id="PS51352"/>
    </source>
</evidence>
<keyword evidence="7" id="KW-1185">Reference proteome</keyword>
<dbReference type="InterPro" id="IPR013740">
    <property type="entry name" value="Redoxin"/>
</dbReference>
<accession>A0ABU7XTF7</accession>
<dbReference type="InterPro" id="IPR013766">
    <property type="entry name" value="Thioredoxin_domain"/>
</dbReference>
<feature type="domain" description="Thioredoxin" evidence="5">
    <location>
        <begin position="331"/>
        <end position="495"/>
    </location>
</feature>
<evidence type="ECO:0000313" key="7">
    <source>
        <dbReference type="Proteomes" id="UP001337305"/>
    </source>
</evidence>
<dbReference type="PANTHER" id="PTHR42852">
    <property type="entry name" value="THIOL:DISULFIDE INTERCHANGE PROTEIN DSBE"/>
    <property type="match status" value="1"/>
</dbReference>
<dbReference type="CDD" id="cd02966">
    <property type="entry name" value="TlpA_like_family"/>
    <property type="match status" value="1"/>
</dbReference>
<organism evidence="6 7">
    <name type="scientific">Flavivirga spongiicola</name>
    <dbReference type="NCBI Taxonomy" id="421621"/>
    <lineage>
        <taxon>Bacteria</taxon>
        <taxon>Pseudomonadati</taxon>
        <taxon>Bacteroidota</taxon>
        <taxon>Flavobacteriia</taxon>
        <taxon>Flavobacteriales</taxon>
        <taxon>Flavobacteriaceae</taxon>
        <taxon>Flavivirga</taxon>
    </lineage>
</organism>
<name>A0ABU7XTF7_9FLAO</name>
<proteinExistence type="predicted"/>
<comment type="caution">
    <text evidence="6">The sequence shown here is derived from an EMBL/GenBank/DDBJ whole genome shotgun (WGS) entry which is preliminary data.</text>
</comment>
<keyword evidence="4" id="KW-0676">Redox-active center</keyword>
<dbReference type="SUPFAM" id="SSF52833">
    <property type="entry name" value="Thioredoxin-like"/>
    <property type="match status" value="1"/>
</dbReference>
<evidence type="ECO:0000256" key="3">
    <source>
        <dbReference type="ARBA" id="ARBA00023157"/>
    </source>
</evidence>
<dbReference type="Proteomes" id="UP001337305">
    <property type="component" value="Unassembled WGS sequence"/>
</dbReference>
<gene>
    <name evidence="6" type="ORF">N1F79_12855</name>
</gene>
<dbReference type="EMBL" id="JAODOP010000004">
    <property type="protein sequence ID" value="MEF3834022.1"/>
    <property type="molecule type" value="Genomic_DNA"/>
</dbReference>
<keyword evidence="3" id="KW-1015">Disulfide bond</keyword>
<dbReference type="PANTHER" id="PTHR42852:SF6">
    <property type="entry name" value="THIOL:DISULFIDE INTERCHANGE PROTEIN DSBE"/>
    <property type="match status" value="1"/>
</dbReference>
<dbReference type="InterPro" id="IPR036249">
    <property type="entry name" value="Thioredoxin-like_sf"/>
</dbReference>
<protein>
    <submittedName>
        <fullName evidence="6">TlpA family protein disulfide reductase</fullName>
    </submittedName>
</protein>
<dbReference type="PROSITE" id="PS51352">
    <property type="entry name" value="THIOREDOXIN_2"/>
    <property type="match status" value="1"/>
</dbReference>
<evidence type="ECO:0000256" key="1">
    <source>
        <dbReference type="ARBA" id="ARBA00004196"/>
    </source>
</evidence>
<dbReference type="RefSeq" id="WP_303306356.1">
    <property type="nucleotide sequence ID" value="NZ_JAODOP010000004.1"/>
</dbReference>
<comment type="subcellular location">
    <subcellularLocation>
        <location evidence="1">Cell envelope</location>
    </subcellularLocation>
</comment>
<evidence type="ECO:0000313" key="6">
    <source>
        <dbReference type="EMBL" id="MEF3834022.1"/>
    </source>
</evidence>